<organism evidence="6 7">
    <name type="scientific">Salinimicrobium sediminis</name>
    <dbReference type="NCBI Taxonomy" id="1343891"/>
    <lineage>
        <taxon>Bacteria</taxon>
        <taxon>Pseudomonadati</taxon>
        <taxon>Bacteroidota</taxon>
        <taxon>Flavobacteriia</taxon>
        <taxon>Flavobacteriales</taxon>
        <taxon>Flavobacteriaceae</taxon>
        <taxon>Salinimicrobium</taxon>
    </lineage>
</organism>
<feature type="repeat" description="NHL" evidence="3">
    <location>
        <begin position="253"/>
        <end position="289"/>
    </location>
</feature>
<dbReference type="CDD" id="cd00146">
    <property type="entry name" value="PKD"/>
    <property type="match status" value="1"/>
</dbReference>
<evidence type="ECO:0000256" key="4">
    <source>
        <dbReference type="SAM" id="Phobius"/>
    </source>
</evidence>
<keyword evidence="4" id="KW-0472">Membrane</keyword>
<proteinExistence type="predicted"/>
<feature type="repeat" description="NHL" evidence="3">
    <location>
        <begin position="200"/>
        <end position="241"/>
    </location>
</feature>
<keyword evidence="2" id="KW-0677">Repeat</keyword>
<dbReference type="PROSITE" id="PS50825">
    <property type="entry name" value="HYR"/>
    <property type="match status" value="5"/>
</dbReference>
<dbReference type="EMBL" id="OCMF01000002">
    <property type="protein sequence ID" value="SOC80583.1"/>
    <property type="molecule type" value="Genomic_DNA"/>
</dbReference>
<feature type="transmembrane region" description="Helical" evidence="4">
    <location>
        <begin position="20"/>
        <end position="41"/>
    </location>
</feature>
<dbReference type="InterPro" id="IPR003410">
    <property type="entry name" value="HYR_dom"/>
</dbReference>
<evidence type="ECO:0000313" key="6">
    <source>
        <dbReference type="EMBL" id="SOC80583.1"/>
    </source>
</evidence>
<dbReference type="SUPFAM" id="SSF101898">
    <property type="entry name" value="NHL repeat"/>
    <property type="match status" value="1"/>
</dbReference>
<evidence type="ECO:0000256" key="2">
    <source>
        <dbReference type="ARBA" id="ARBA00022737"/>
    </source>
</evidence>
<dbReference type="InterPro" id="IPR013783">
    <property type="entry name" value="Ig-like_fold"/>
</dbReference>
<dbReference type="PROSITE" id="PS51125">
    <property type="entry name" value="NHL"/>
    <property type="match status" value="2"/>
</dbReference>
<dbReference type="RefSeq" id="WP_097056343.1">
    <property type="nucleotide sequence ID" value="NZ_OCMF01000002.1"/>
</dbReference>
<gene>
    <name evidence="6" type="ORF">SAMN06296241_2136</name>
</gene>
<dbReference type="OrthoDB" id="9805017at2"/>
<keyword evidence="4" id="KW-1133">Transmembrane helix</keyword>
<feature type="domain" description="HYR" evidence="5">
    <location>
        <begin position="471"/>
        <end position="555"/>
    </location>
</feature>
<dbReference type="Gene3D" id="2.60.40.10">
    <property type="entry name" value="Immunoglobulins"/>
    <property type="match status" value="2"/>
</dbReference>
<keyword evidence="4" id="KW-0812">Transmembrane</keyword>
<keyword evidence="7" id="KW-1185">Reference proteome</keyword>
<sequence>MRRVCAIQKNNSTAVLLRHFFGCGVRQLTFIILLFSASVFAQNGVKITSTATSPTQQNPVPLTIKFDQPINGFERIDVDVKGGDIMNFQAGLPNYSLLANSRLRDFNINFDVVIPDNTNFEPSKDAVIAIDIDAEGYSYALTLKNGVFKYNPNGTPVTGNPIIKSEALNEARDIAIGDDEKVYIADSGSDKILIFNKTGGSTIGNIGDQKVSSPTGLAINFQNLIYVADTGNDRIVIFDPSGVQVGEINHGGGPGFDQMNDPIRLAVDNKNIVYVSDSGNNRIQIYNSDGTYKATIDGNTANLNNPGSLIVDNYGFLYVADFAGVNLNVFLEFENITTADILNLATNLENFRIQVFRTNSINEPPRTIKNGINIPIDLSFKPCGYLAVNNGDAKTDGKTIVIPGIPPKVVLPVNFLFDLKLYNRLPDTFTADLSIAVECTPVTITVPAGVGQNKDCQQAPATASNKFEILWDETAPIVESCSEEAVIKVESGFTIPNYFNIYEFTASDNCEGSLTFRQTPPSTTVITENTTVNIVAIDGAGNESAACTFQLVIAEEEDPSFDCDIPPATLDLDENCDYPERDFSFLITNQQNFVDGIFIEQKEERVGYILKVNIKVYHGENANDTFIGECNFEVVLLDRKVPLIESCNSSPVNLNLTSGTDFTIPDYSDRITYSDNCDADPTIIQIPKPGSVVDENTTVSLTVKDASGNISEVCSFSIIFDKTSNGISCHLTELPLGADGTAVLDAANVIDGNPNDPAIKSLVVEPSNFTCENLGLQPVKVKVTYDDGSTSECTTQVKVTDVLVPQIECPREPIVHTFDPEQGFVVPDYSKEFSVTDNCNFTITQVPAPGTVIFGSRQIDFIAEDSSNNTSFCYFSLILNASQDFEITSCPSSRIEDLNGKCEFELLDYTSEVQTSVPYSKVIQQPAPGTIISEDTEVTLTATLDGESVSCFFNVQLTNFSEVLLYCLNDLTVDANGDGTYILEDYTRLANSDGACGALTYTQDPPPGTIINSDTEVTLTVTDENGKTDDCSFKVNFKESNPGTVECKPTDLYLTQSGDNTLDPRELYKGDANDPLIESFSVDKDYFTCEDLGPQPVVLTVHFKDGTSQDCSTEIVVKDRIDPDVFCIAPGKEFTLINGSVTIDVNDLLADLDDNCGVLDYWLSQETFTSAGTKTVTINAEDSSGNTNSCTTTIEVIAASTSPGSCKPAIIYLDASGSATLDPAEVFEGDPDAGSIEDMIVNRNSFTCDDLGEPVEVNLTVKYANGTNTTCTALVTVKDIIAPEIVCVEEFTLHLNEAGVGKITPEIFDRGSSDNCGFQMSLSKENFDLDDVGEQEVILTVTDAAGNTSTCITTVTVEAYDEENPGISCVDELTLPLSQTGDFFLELNYTGDDENEDYTISKETFSCEDIGTQFITVTYWGEYTGTCEIKVTVVDDMAPVIECLEEIDVRLNASGTASLSIEDLDLEYSDNCSVADSALSRTNFTTADLGKSEITFSVTDGSGNTSTCTTTVNVLPFEGEEPQAIECVDLHVIQIKENGKAILNPRELFTGGTGTTQFTVSKDTFTCLDIGENTVTLEYTTPTESGACEIKVVVEDPLQICGEPVDPSNGDYIIMYPNPSLGIVRFQTSPGLEIHRVEVFDMRGRYLFEKVYDQNSIFDRKLDLQEYQSGVYTILIYTNGKEYLKRAIIRN</sequence>
<reference evidence="7" key="1">
    <citation type="submission" date="2017-09" db="EMBL/GenBank/DDBJ databases">
        <authorList>
            <person name="Varghese N."/>
            <person name="Submissions S."/>
        </authorList>
    </citation>
    <scope>NUCLEOTIDE SEQUENCE [LARGE SCALE GENOMIC DNA]</scope>
    <source>
        <strain evidence="7">CGMCC 1.12641</strain>
    </source>
</reference>
<evidence type="ECO:0000313" key="7">
    <source>
        <dbReference type="Proteomes" id="UP000219193"/>
    </source>
</evidence>
<evidence type="ECO:0000256" key="3">
    <source>
        <dbReference type="PROSITE-ProRule" id="PRU00504"/>
    </source>
</evidence>
<protein>
    <submittedName>
        <fullName evidence="6">Por secretion system C-terminal sorting domain-containing protein</fullName>
    </submittedName>
</protein>
<dbReference type="Gene3D" id="2.120.10.30">
    <property type="entry name" value="TolB, C-terminal domain"/>
    <property type="match status" value="1"/>
</dbReference>
<keyword evidence="1" id="KW-0732">Signal</keyword>
<dbReference type="CDD" id="cd05819">
    <property type="entry name" value="NHL"/>
    <property type="match status" value="1"/>
</dbReference>
<dbReference type="PANTHER" id="PTHR24273">
    <property type="entry name" value="FI04643P-RELATED"/>
    <property type="match status" value="1"/>
</dbReference>
<evidence type="ECO:0000256" key="1">
    <source>
        <dbReference type="ARBA" id="ARBA00022729"/>
    </source>
</evidence>
<dbReference type="PANTHER" id="PTHR24273:SF32">
    <property type="entry name" value="HYALIN"/>
    <property type="match status" value="1"/>
</dbReference>
<dbReference type="InterPro" id="IPR001258">
    <property type="entry name" value="NHL_repeat"/>
</dbReference>
<evidence type="ECO:0000259" key="5">
    <source>
        <dbReference type="PROSITE" id="PS50825"/>
    </source>
</evidence>
<accession>A0A285X5G3</accession>
<feature type="domain" description="HYR" evidence="5">
    <location>
        <begin position="957"/>
        <end position="1039"/>
    </location>
</feature>
<dbReference type="Pfam" id="PF01436">
    <property type="entry name" value="NHL"/>
    <property type="match status" value="1"/>
</dbReference>
<dbReference type="Pfam" id="PF18962">
    <property type="entry name" value="Por_Secre_tail"/>
    <property type="match status" value="1"/>
</dbReference>
<dbReference type="InterPro" id="IPR011042">
    <property type="entry name" value="6-blade_b-propeller_TolB-like"/>
</dbReference>
<dbReference type="InterPro" id="IPR026444">
    <property type="entry name" value="Secre_tail"/>
</dbReference>
<name>A0A285X5G3_9FLAO</name>
<dbReference type="NCBIfam" id="TIGR04183">
    <property type="entry name" value="Por_Secre_tail"/>
    <property type="match status" value="1"/>
</dbReference>
<feature type="domain" description="HYR" evidence="5">
    <location>
        <begin position="800"/>
        <end position="881"/>
    </location>
</feature>
<feature type="domain" description="HYR" evidence="5">
    <location>
        <begin position="1434"/>
        <end position="1516"/>
    </location>
</feature>
<dbReference type="Proteomes" id="UP000219193">
    <property type="component" value="Unassembled WGS sequence"/>
</dbReference>
<feature type="domain" description="HYR" evidence="5">
    <location>
        <begin position="637"/>
        <end position="722"/>
    </location>
</feature>